<dbReference type="EMBL" id="CM037152">
    <property type="protein sequence ID" value="KAH7834702.1"/>
    <property type="molecule type" value="Genomic_DNA"/>
</dbReference>
<evidence type="ECO:0000313" key="2">
    <source>
        <dbReference type="Proteomes" id="UP000828048"/>
    </source>
</evidence>
<comment type="caution">
    <text evidence="1">The sequence shown here is derived from an EMBL/GenBank/DDBJ whole genome shotgun (WGS) entry which is preliminary data.</text>
</comment>
<organism evidence="1 2">
    <name type="scientific">Vaccinium darrowii</name>
    <dbReference type="NCBI Taxonomy" id="229202"/>
    <lineage>
        <taxon>Eukaryota</taxon>
        <taxon>Viridiplantae</taxon>
        <taxon>Streptophyta</taxon>
        <taxon>Embryophyta</taxon>
        <taxon>Tracheophyta</taxon>
        <taxon>Spermatophyta</taxon>
        <taxon>Magnoliopsida</taxon>
        <taxon>eudicotyledons</taxon>
        <taxon>Gunneridae</taxon>
        <taxon>Pentapetalae</taxon>
        <taxon>asterids</taxon>
        <taxon>Ericales</taxon>
        <taxon>Ericaceae</taxon>
        <taxon>Vaccinioideae</taxon>
        <taxon>Vaccinieae</taxon>
        <taxon>Vaccinium</taxon>
    </lineage>
</organism>
<name>A0ACB7X1S5_9ERIC</name>
<protein>
    <submittedName>
        <fullName evidence="1">Uncharacterized protein</fullName>
    </submittedName>
</protein>
<reference evidence="1 2" key="1">
    <citation type="journal article" date="2021" name="Hortic Res">
        <title>High-quality reference genome and annotation aids understanding of berry development for evergreen blueberry (Vaccinium darrowii).</title>
        <authorList>
            <person name="Yu J."/>
            <person name="Hulse-Kemp A.M."/>
            <person name="Babiker E."/>
            <person name="Staton M."/>
        </authorList>
    </citation>
    <scope>NUCLEOTIDE SEQUENCE [LARGE SCALE GENOMIC DNA]</scope>
    <source>
        <strain evidence="2">cv. NJ 8807/NJ 8810</strain>
        <tissue evidence="1">Young leaf</tissue>
    </source>
</reference>
<sequence length="768" mass="88308">MAQSLKKALFSNHVLIRSYTSGYKFCLATQKIDIRSINPRGFVHSYHFRNIIVFKTCHKPFLPHYSTSTKTESICWGGSTHTILLRKLGVALKEHRVDEAWETYSDFKKLYGFPNQCLMNELMTELSYSSDTYWLQRACDLVFLVRKEKSDLLCPHLLIKLSLSMARAQMPGPTSMILRLMLEKEWLPPLNMLRTVFLHMVKTDVGTYLSSNILIELCDLFKKLSANRSASKRLIKPDTMIFNLVLDACMRYKSSFKGYQIIELMADAGVAADAHTVVIISRIHEMNGQRDELKKFKDAVDQVSVPLVHHYMQFYDSLLSLYFKFNDVDAASELIFDMYRCKESIHSRKDIKDPQKPFLVSIGSQNKRAGLKIQIFPELIQKDSVLKVESKEELVICKTGKIVLNNKGMTKLVIKYKRSGRISELSKLLISIQKVGSMNEESLCSQVIDACITVGWLEIAHDILDDMELAGYPMGNSLYLSLLRAYNERNMFREVEVLRKQIRKAGLSKDMADESLTLSEERTTSTGKADLAESFIKEMEEEKTVASMVYELNSSIYFFWKAKMTGDALKTYRKMQEMKIWPTVETFFNMVSGYSSLEMYREITILWGDIKRNMESGNLVVNRDLYEFILLNFLRGGYFERVMEVVGYMKEHGILGLDLVAVPIVRKTGGLADTVFDMDDQSNTEMANGLFTLVEGLIFQFTLSKSDVFNNSLEVASYPDSDRAFSHYREKPDEWNHIVQKIMEIDNSWNNTAGKYVDAYNSIRVRSD</sequence>
<proteinExistence type="predicted"/>
<keyword evidence="2" id="KW-1185">Reference proteome</keyword>
<dbReference type="Proteomes" id="UP000828048">
    <property type="component" value="Chromosome 2"/>
</dbReference>
<gene>
    <name evidence="1" type="ORF">Vadar_018754</name>
</gene>
<accession>A0ACB7X1S5</accession>
<evidence type="ECO:0000313" key="1">
    <source>
        <dbReference type="EMBL" id="KAH7834702.1"/>
    </source>
</evidence>